<evidence type="ECO:0008006" key="3">
    <source>
        <dbReference type="Google" id="ProtNLM"/>
    </source>
</evidence>
<organism evidence="1 2">
    <name type="scientific">Helicobacter macacae MIT 99-5501</name>
    <dbReference type="NCBI Taxonomy" id="1357400"/>
    <lineage>
        <taxon>Bacteria</taxon>
        <taxon>Pseudomonadati</taxon>
        <taxon>Campylobacterota</taxon>
        <taxon>Epsilonproteobacteria</taxon>
        <taxon>Campylobacterales</taxon>
        <taxon>Helicobacteraceae</taxon>
        <taxon>Helicobacter</taxon>
    </lineage>
</organism>
<sequence length="365" mass="40881">MDKSYWTKFYAKHKVGGKPSLFAQFVWDSYLRQMQVDKKSNANSHAYNAQIHTNAKAHANTHANANTTLSANNAQNAQAGTKSSHTPQDTLSLLELGCGNGRDALFFAKNKIQTTAIDQVADEISYLAKHCATTTKGIANPHFIAGDFTNLSAIFERGGVDSAFSGTKDDALTTQRENVLDEKSGLLHHERGDRTQRFIDKASSKLIDLSLNPRFDCIYSRFTLHSITHAQQENLLSQIPHFLAPSGIVAIEARGKKNSLYKQGEPVEGEANAFIHDSHYRRFVDFESLCEVLESQLNLTIHFAKEDRGFAPFNGEDDYFFRVVGIARNERERERERVKERDQALYAFVILIKLDSSELGVSYAA</sequence>
<keyword evidence="2" id="KW-1185">Reference proteome</keyword>
<comment type="caution">
    <text evidence="1">The sequence shown here is derived from an EMBL/GenBank/DDBJ whole genome shotgun (WGS) entry which is preliminary data.</text>
</comment>
<dbReference type="InterPro" id="IPR029063">
    <property type="entry name" value="SAM-dependent_MTases_sf"/>
</dbReference>
<proteinExistence type="predicted"/>
<name>V8C6W8_9HELI</name>
<dbReference type="HOGENOM" id="CLU_075522_0_0_7"/>
<dbReference type="CDD" id="cd02440">
    <property type="entry name" value="AdoMet_MTases"/>
    <property type="match status" value="1"/>
</dbReference>
<evidence type="ECO:0000313" key="1">
    <source>
        <dbReference type="EMBL" id="ETD22780.1"/>
    </source>
</evidence>
<dbReference type="AlphaFoldDB" id="V8C6W8"/>
<dbReference type="STRING" id="1357400.HMPREF2086_01579"/>
<protein>
    <recommendedName>
        <fullName evidence="3">Methyltransferase domain-containing protein</fullName>
    </recommendedName>
</protein>
<dbReference type="SUPFAM" id="SSF53335">
    <property type="entry name" value="S-adenosyl-L-methionine-dependent methyltransferases"/>
    <property type="match status" value="1"/>
</dbReference>
<dbReference type="eggNOG" id="COG2226">
    <property type="taxonomic scope" value="Bacteria"/>
</dbReference>
<dbReference type="PATRIC" id="fig|1357400.3.peg.2124"/>
<dbReference type="EMBL" id="AZJI01000007">
    <property type="protein sequence ID" value="ETD22780.1"/>
    <property type="molecule type" value="Genomic_DNA"/>
</dbReference>
<dbReference type="Gene3D" id="3.40.50.150">
    <property type="entry name" value="Vaccinia Virus protein VP39"/>
    <property type="match status" value="2"/>
</dbReference>
<dbReference type="Proteomes" id="UP000018731">
    <property type="component" value="Unassembled WGS sequence"/>
</dbReference>
<gene>
    <name evidence="1" type="ORF">HMPREF2086_01579</name>
</gene>
<dbReference type="RefSeq" id="WP_023928314.1">
    <property type="nucleotide sequence ID" value="NZ_KI669455.1"/>
</dbReference>
<dbReference type="Pfam" id="PF13489">
    <property type="entry name" value="Methyltransf_23"/>
    <property type="match status" value="1"/>
</dbReference>
<evidence type="ECO:0000313" key="2">
    <source>
        <dbReference type="Proteomes" id="UP000018731"/>
    </source>
</evidence>
<reference evidence="1 2" key="1">
    <citation type="journal article" date="2014" name="Genome Announc.">
        <title>Draft genome sequences of six enterohepatic helicobacter species isolated from humans and one from rhesus macaques.</title>
        <authorList>
            <person name="Shen Z."/>
            <person name="Sheh A."/>
            <person name="Young S.K."/>
            <person name="Abouelliel A."/>
            <person name="Ward D.V."/>
            <person name="Earl A.M."/>
            <person name="Fox J.G."/>
        </authorList>
    </citation>
    <scope>NUCLEOTIDE SEQUENCE [LARGE SCALE GENOMIC DNA]</scope>
    <source>
        <strain evidence="1 2">MIT 99-5501</strain>
    </source>
</reference>
<dbReference type="OrthoDB" id="9804312at2"/>
<accession>V8C6W8</accession>